<reference evidence="1 2" key="3">
    <citation type="submission" date="2019-11" db="EMBL/GenBank/DDBJ databases">
        <title>A de novo genome assembly of a pear dwarfing rootstock.</title>
        <authorList>
            <person name="Wang F."/>
            <person name="Wang J."/>
            <person name="Li S."/>
            <person name="Zhang Y."/>
            <person name="Fang M."/>
            <person name="Ma L."/>
            <person name="Zhao Y."/>
            <person name="Jiang S."/>
        </authorList>
    </citation>
    <scope>NUCLEOTIDE SEQUENCE [LARGE SCALE GENOMIC DNA]</scope>
    <source>
        <strain evidence="1">S2</strain>
        <tissue evidence="1">Leaf</tissue>
    </source>
</reference>
<reference evidence="2" key="2">
    <citation type="submission" date="2019-10" db="EMBL/GenBank/DDBJ databases">
        <title>A de novo genome assembly of a pear dwarfing rootstock.</title>
        <authorList>
            <person name="Wang F."/>
            <person name="Wang J."/>
            <person name="Li S."/>
            <person name="Zhang Y."/>
            <person name="Fang M."/>
            <person name="Ma L."/>
            <person name="Zhao Y."/>
            <person name="Jiang S."/>
        </authorList>
    </citation>
    <scope>NUCLEOTIDE SEQUENCE [LARGE SCALE GENOMIC DNA]</scope>
</reference>
<dbReference type="Proteomes" id="UP000327157">
    <property type="component" value="Chromosome 4"/>
</dbReference>
<proteinExistence type="predicted"/>
<sequence>MDSHRSPISVPQGLRRDPVGLPAFQQLRQVSSFLASEIFWSNFAGVDIKILLNLQPGKSGIGIAK</sequence>
<evidence type="ECO:0000313" key="1">
    <source>
        <dbReference type="EMBL" id="KAB2621574.1"/>
    </source>
</evidence>
<keyword evidence="2" id="KW-1185">Reference proteome</keyword>
<evidence type="ECO:0000313" key="2">
    <source>
        <dbReference type="Proteomes" id="UP000327157"/>
    </source>
</evidence>
<dbReference type="AlphaFoldDB" id="A0A5N5HEL6"/>
<name>A0A5N5HEL6_9ROSA</name>
<gene>
    <name evidence="1" type="ORF">D8674_023756</name>
</gene>
<protein>
    <submittedName>
        <fullName evidence="1">Protein phosphatase 2C 34</fullName>
    </submittedName>
</protein>
<reference evidence="1 2" key="1">
    <citation type="submission" date="2019-09" db="EMBL/GenBank/DDBJ databases">
        <authorList>
            <person name="Ou C."/>
        </authorList>
    </citation>
    <scope>NUCLEOTIDE SEQUENCE [LARGE SCALE GENOMIC DNA]</scope>
    <source>
        <strain evidence="1">S2</strain>
        <tissue evidence="1">Leaf</tissue>
    </source>
</reference>
<comment type="caution">
    <text evidence="1">The sequence shown here is derived from an EMBL/GenBank/DDBJ whole genome shotgun (WGS) entry which is preliminary data.</text>
</comment>
<dbReference type="EMBL" id="SMOL01000231">
    <property type="protein sequence ID" value="KAB2621574.1"/>
    <property type="molecule type" value="Genomic_DNA"/>
</dbReference>
<organism evidence="1 2">
    <name type="scientific">Pyrus ussuriensis x Pyrus communis</name>
    <dbReference type="NCBI Taxonomy" id="2448454"/>
    <lineage>
        <taxon>Eukaryota</taxon>
        <taxon>Viridiplantae</taxon>
        <taxon>Streptophyta</taxon>
        <taxon>Embryophyta</taxon>
        <taxon>Tracheophyta</taxon>
        <taxon>Spermatophyta</taxon>
        <taxon>Magnoliopsida</taxon>
        <taxon>eudicotyledons</taxon>
        <taxon>Gunneridae</taxon>
        <taxon>Pentapetalae</taxon>
        <taxon>rosids</taxon>
        <taxon>fabids</taxon>
        <taxon>Rosales</taxon>
        <taxon>Rosaceae</taxon>
        <taxon>Amygdaloideae</taxon>
        <taxon>Maleae</taxon>
        <taxon>Pyrus</taxon>
    </lineage>
</organism>
<accession>A0A5N5HEL6</accession>